<name>A0A7E4VUK9_PANRE</name>
<accession>A0A7E4VUK9</accession>
<evidence type="ECO:0000313" key="2">
    <source>
        <dbReference type="WBParaSite" id="Pan_g3446.t1"/>
    </source>
</evidence>
<reference evidence="2" key="2">
    <citation type="submission" date="2020-10" db="UniProtKB">
        <authorList>
            <consortium name="WormBaseParasite"/>
        </authorList>
    </citation>
    <scope>IDENTIFICATION</scope>
</reference>
<sequence>MPYPIAKLPYGLRCRLHDLATPVERYNLQIAAGNPSICPPLQIIKPVNSRFYLENGKLTMKNHAWALPDLVEFGHDELVYNGRYFDFSNASLQDLAAIPFTDYFVPTFTKIALSDCNLSSSFFKQFAESKVFANVRRVSIEGNVNANYSLNFTDLATAFPRIAYLFLFDINVSPTWMSDIPKANHEHLNHLTCKVKKYIL</sequence>
<organism evidence="1 2">
    <name type="scientific">Panagrellus redivivus</name>
    <name type="common">Microworm</name>
    <dbReference type="NCBI Taxonomy" id="6233"/>
    <lineage>
        <taxon>Eukaryota</taxon>
        <taxon>Metazoa</taxon>
        <taxon>Ecdysozoa</taxon>
        <taxon>Nematoda</taxon>
        <taxon>Chromadorea</taxon>
        <taxon>Rhabditida</taxon>
        <taxon>Tylenchina</taxon>
        <taxon>Panagrolaimomorpha</taxon>
        <taxon>Panagrolaimoidea</taxon>
        <taxon>Panagrolaimidae</taxon>
        <taxon>Panagrellus</taxon>
    </lineage>
</organism>
<protein>
    <submittedName>
        <fullName evidence="2">Recep_L_domain domain-containing protein</fullName>
    </submittedName>
</protein>
<dbReference type="AlphaFoldDB" id="A0A7E4VUK9"/>
<reference evidence="1" key="1">
    <citation type="journal article" date="2013" name="Genetics">
        <title>The draft genome and transcriptome of Panagrellus redivivus are shaped by the harsh demands of a free-living lifestyle.</title>
        <authorList>
            <person name="Srinivasan J."/>
            <person name="Dillman A.R."/>
            <person name="Macchietto M.G."/>
            <person name="Heikkinen L."/>
            <person name="Lakso M."/>
            <person name="Fracchia K.M."/>
            <person name="Antoshechkin I."/>
            <person name="Mortazavi A."/>
            <person name="Wong G."/>
            <person name="Sternberg P.W."/>
        </authorList>
    </citation>
    <scope>NUCLEOTIDE SEQUENCE [LARGE SCALE GENOMIC DNA]</scope>
    <source>
        <strain evidence="1">MT8872</strain>
    </source>
</reference>
<proteinExistence type="predicted"/>
<keyword evidence="1" id="KW-1185">Reference proteome</keyword>
<evidence type="ECO:0000313" key="1">
    <source>
        <dbReference type="Proteomes" id="UP000492821"/>
    </source>
</evidence>
<dbReference type="WBParaSite" id="Pan_g3446.t1">
    <property type="protein sequence ID" value="Pan_g3446.t1"/>
    <property type="gene ID" value="Pan_g3446"/>
</dbReference>
<dbReference type="Proteomes" id="UP000492821">
    <property type="component" value="Unassembled WGS sequence"/>
</dbReference>